<dbReference type="VEuPathDB" id="FungiDB:PC110_g23403"/>
<evidence type="ECO:0000259" key="1">
    <source>
        <dbReference type="Pfam" id="PF03184"/>
    </source>
</evidence>
<evidence type="ECO:0000313" key="6">
    <source>
        <dbReference type="EMBL" id="KAG3208547.1"/>
    </source>
</evidence>
<accession>A0A8T1B5T8</accession>
<evidence type="ECO:0000313" key="4">
    <source>
        <dbReference type="EMBL" id="KAG2947099.1"/>
    </source>
</evidence>
<dbReference type="GO" id="GO:0003676">
    <property type="term" value="F:nucleic acid binding"/>
    <property type="evidence" value="ECO:0007669"/>
    <property type="project" value="InterPro"/>
</dbReference>
<sequence length="181" mass="21079">MESRRLERYNIFVVIIPPNLTNILQPFDVAVNRSFQAYYRNKYDEYIGNALQDPALQTRAGNPRVPNYNTVGQWTLDWMASRTPESIVKAFQLCGLVPKEMFSEDKLHPPLREILSPDLDMDRWHASYQHLLEQTYDLEQLCPSAPEWYLPDEKRSSLFSCLIHGLGLVEMTSSLILQTTW</sequence>
<protein>
    <recommendedName>
        <fullName evidence="1">DDE-1 domain-containing protein</fullName>
    </recommendedName>
</protein>
<dbReference type="Pfam" id="PF03184">
    <property type="entry name" value="DDE_1"/>
    <property type="match status" value="1"/>
</dbReference>
<evidence type="ECO:0000313" key="7">
    <source>
        <dbReference type="Proteomes" id="UP000774804"/>
    </source>
</evidence>
<name>A0A8T1B5T8_9STRA</name>
<evidence type="ECO:0000313" key="5">
    <source>
        <dbReference type="EMBL" id="KAG2983566.1"/>
    </source>
</evidence>
<dbReference type="EMBL" id="RCMI01000872">
    <property type="protein sequence ID" value="KAG2895522.1"/>
    <property type="molecule type" value="Genomic_DNA"/>
</dbReference>
<gene>
    <name evidence="2" type="ORF">PC113_g18496</name>
    <name evidence="3" type="ORF">PC115_g17797</name>
    <name evidence="4" type="ORF">PC117_g7106</name>
    <name evidence="5" type="ORF">PC118_g9372</name>
    <name evidence="6" type="ORF">PC129_g20435</name>
</gene>
<dbReference type="InterPro" id="IPR004875">
    <property type="entry name" value="DDE_SF_endonuclease_dom"/>
</dbReference>
<dbReference type="Proteomes" id="UP000697107">
    <property type="component" value="Unassembled WGS sequence"/>
</dbReference>
<dbReference type="AlphaFoldDB" id="A0A8T1B5T8"/>
<proteinExistence type="predicted"/>
<dbReference type="EMBL" id="RCMV01001450">
    <property type="protein sequence ID" value="KAG3208547.1"/>
    <property type="molecule type" value="Genomic_DNA"/>
</dbReference>
<evidence type="ECO:0000313" key="3">
    <source>
        <dbReference type="EMBL" id="KAG2895522.1"/>
    </source>
</evidence>
<dbReference type="EMBL" id="RCMG01000872">
    <property type="protein sequence ID" value="KAG2843985.1"/>
    <property type="molecule type" value="Genomic_DNA"/>
</dbReference>
<dbReference type="Proteomes" id="UP000735874">
    <property type="component" value="Unassembled WGS sequence"/>
</dbReference>
<dbReference type="EMBL" id="RCML01000255">
    <property type="protein sequence ID" value="KAG2983566.1"/>
    <property type="molecule type" value="Genomic_DNA"/>
</dbReference>
<dbReference type="EMBL" id="RCMK01000141">
    <property type="protein sequence ID" value="KAG2947099.1"/>
    <property type="molecule type" value="Genomic_DNA"/>
</dbReference>
<reference evidence="3" key="1">
    <citation type="submission" date="2018-10" db="EMBL/GenBank/DDBJ databases">
        <title>Effector identification in a new, highly contiguous assembly of the strawberry crown rot pathogen Phytophthora cactorum.</title>
        <authorList>
            <person name="Armitage A.D."/>
            <person name="Nellist C.F."/>
            <person name="Bates H."/>
            <person name="Vickerstaff R.J."/>
            <person name="Harrison R.J."/>
        </authorList>
    </citation>
    <scope>NUCLEOTIDE SEQUENCE</scope>
    <source>
        <strain evidence="2">15-7</strain>
        <strain evidence="3">4032</strain>
        <strain evidence="4">4040</strain>
        <strain evidence="5">P415</strain>
        <strain evidence="6">P421</strain>
    </source>
</reference>
<dbReference type="Proteomes" id="UP000774804">
    <property type="component" value="Unassembled WGS sequence"/>
</dbReference>
<comment type="caution">
    <text evidence="3">The sequence shown here is derived from an EMBL/GenBank/DDBJ whole genome shotgun (WGS) entry which is preliminary data.</text>
</comment>
<dbReference type="Proteomes" id="UP000760860">
    <property type="component" value="Unassembled WGS sequence"/>
</dbReference>
<dbReference type="Proteomes" id="UP000736787">
    <property type="component" value="Unassembled WGS sequence"/>
</dbReference>
<organism evidence="3 7">
    <name type="scientific">Phytophthora cactorum</name>
    <dbReference type="NCBI Taxonomy" id="29920"/>
    <lineage>
        <taxon>Eukaryota</taxon>
        <taxon>Sar</taxon>
        <taxon>Stramenopiles</taxon>
        <taxon>Oomycota</taxon>
        <taxon>Peronosporomycetes</taxon>
        <taxon>Peronosporales</taxon>
        <taxon>Peronosporaceae</taxon>
        <taxon>Phytophthora</taxon>
    </lineage>
</organism>
<feature type="domain" description="DDE-1" evidence="1">
    <location>
        <begin position="6"/>
        <end position="51"/>
    </location>
</feature>
<evidence type="ECO:0000313" key="2">
    <source>
        <dbReference type="EMBL" id="KAG2843985.1"/>
    </source>
</evidence>